<protein>
    <submittedName>
        <fullName evidence="1">CRISPR-associated protein Csh1</fullName>
    </submittedName>
</protein>
<comment type="caution">
    <text evidence="1">The sequence shown here is derived from an EMBL/GenBank/DDBJ whole genome shotgun (WGS) entry which is preliminary data.</text>
</comment>
<keyword evidence="2" id="KW-1185">Reference proteome</keyword>
<reference evidence="1 2" key="1">
    <citation type="submission" date="2023-07" db="EMBL/GenBank/DDBJ databases">
        <title>Genomic Encyclopedia of Type Strains, Phase IV (KMG-IV): sequencing the most valuable type-strain genomes for metagenomic binning, comparative biology and taxonomic classification.</title>
        <authorList>
            <person name="Goeker M."/>
        </authorList>
    </citation>
    <scope>NUCLEOTIDE SEQUENCE [LARGE SCALE GENOMIC DNA]</scope>
    <source>
        <strain evidence="1 2">DSM 22616</strain>
    </source>
</reference>
<dbReference type="EMBL" id="JAUSTN010000002">
    <property type="protein sequence ID" value="MDQ0274508.1"/>
    <property type="molecule type" value="Genomic_DNA"/>
</dbReference>
<name>A0ABU0ATG7_9FIRM</name>
<dbReference type="Proteomes" id="UP001236559">
    <property type="component" value="Unassembled WGS sequence"/>
</dbReference>
<accession>A0ABU0ATG7</accession>
<gene>
    <name evidence="1" type="ORF">J2S72_000516</name>
</gene>
<dbReference type="RefSeq" id="WP_307494931.1">
    <property type="nucleotide sequence ID" value="NZ_JAUSTN010000002.1"/>
</dbReference>
<organism evidence="1 2">
    <name type="scientific">Peptoniphilus koenoeneniae</name>
    <dbReference type="NCBI Taxonomy" id="507751"/>
    <lineage>
        <taxon>Bacteria</taxon>
        <taxon>Bacillati</taxon>
        <taxon>Bacillota</taxon>
        <taxon>Tissierellia</taxon>
        <taxon>Tissierellales</taxon>
        <taxon>Peptoniphilaceae</taxon>
        <taxon>Peptoniphilus</taxon>
    </lineage>
</organism>
<evidence type="ECO:0000313" key="2">
    <source>
        <dbReference type="Proteomes" id="UP001236559"/>
    </source>
</evidence>
<proteinExistence type="predicted"/>
<sequence>MIKECIEIFQEELKKDPNLILKSYLPKDGKYILVTMKENEDWALSEPLTIKYDKKTKIIDGENSLNYDFIKYLDYHSNILDSNKSMDFKKLIQSSNYYSIFFKENIYPKEESAKIILSRIYELLDSGKFSLDKIDEEKSIFKEEIYAGLDFEDVEKFKKFFSSILRYFDTLKDPYTKYKDKESKVLYEENENILGIVNTEEVEKIRNWLIKNLDKFNLNPDNKTYFKIFFVYEDKEKTKRAYKREQERYLRSNSFNKNKYNKEIDGKIFGLSNNNMGLNEKKPYLSNFDRIINEPYLISTEDAEIQKTFFDYLDNLVRRQIYRVYFDIKREKILENDFDLNEDFKGYELLLYPDKNEAAILSYKQYTKNLFDIDITFKEYIKENYGKDAKEDDIKKQKSKYSYMTKRSDVMKNVDWVYFYNYFYKNRDSLENLNIKDGNLKLIIINHGQNALNFILNGKEKYFEKNLDSLMFDSIKYSLSNNYFNKAIAQFNYYLSFKDYFEKNIGGLFMTLQKDMKEKIRSGGNFEFESDEEFLFGIGQILRYLLDKSNIGDKNLTFIREYLDNDNPKKIVEKLKRLIVRYGHNIKVIKNSNLNGLISKVLSYEYKGKKVDDKYIICGFLDEVYIYNKKNNSEEKGNINE</sequence>
<evidence type="ECO:0000313" key="1">
    <source>
        <dbReference type="EMBL" id="MDQ0274508.1"/>
    </source>
</evidence>